<name>A0A0N1P342_9EURO</name>
<dbReference type="OrthoDB" id="10255285at2759"/>
<protein>
    <recommendedName>
        <fullName evidence="6">Ran guanine nucleotide release factor</fullName>
    </recommendedName>
</protein>
<evidence type="ECO:0008006" key="6">
    <source>
        <dbReference type="Google" id="ProtNLM"/>
    </source>
</evidence>
<dbReference type="InterPro" id="IPR007681">
    <property type="entry name" value="Mog1"/>
</dbReference>
<dbReference type="Pfam" id="PF04603">
    <property type="entry name" value="Mog1"/>
    <property type="match status" value="1"/>
</dbReference>
<dbReference type="AlphaFoldDB" id="A0A0N1P342"/>
<dbReference type="GO" id="GO:0031267">
    <property type="term" value="F:small GTPase binding"/>
    <property type="evidence" value="ECO:0007669"/>
    <property type="project" value="TreeGrafter"/>
</dbReference>
<keyword evidence="2" id="KW-0813">Transport</keyword>
<evidence type="ECO:0000313" key="4">
    <source>
        <dbReference type="EMBL" id="KPI44540.1"/>
    </source>
</evidence>
<dbReference type="SUPFAM" id="SSF55724">
    <property type="entry name" value="Mog1p/PsbP-like"/>
    <property type="match status" value="1"/>
</dbReference>
<dbReference type="PANTHER" id="PTHR15837">
    <property type="entry name" value="RAN GUANINE NUCLEOTIDE RELEASE FACTOR"/>
    <property type="match status" value="1"/>
</dbReference>
<evidence type="ECO:0000256" key="2">
    <source>
        <dbReference type="ARBA" id="ARBA00022448"/>
    </source>
</evidence>
<dbReference type="EMBL" id="LFJN01000003">
    <property type="protein sequence ID" value="KPI44540.1"/>
    <property type="molecule type" value="Genomic_DNA"/>
</dbReference>
<dbReference type="RefSeq" id="XP_018004503.1">
    <property type="nucleotide sequence ID" value="XM_018149055.1"/>
</dbReference>
<evidence type="ECO:0000256" key="3">
    <source>
        <dbReference type="ARBA" id="ARBA00022927"/>
    </source>
</evidence>
<organism evidence="4 5">
    <name type="scientific">Cyphellophora attinorum</name>
    <dbReference type="NCBI Taxonomy" id="1664694"/>
    <lineage>
        <taxon>Eukaryota</taxon>
        <taxon>Fungi</taxon>
        <taxon>Dikarya</taxon>
        <taxon>Ascomycota</taxon>
        <taxon>Pezizomycotina</taxon>
        <taxon>Eurotiomycetes</taxon>
        <taxon>Chaetothyriomycetidae</taxon>
        <taxon>Chaetothyriales</taxon>
        <taxon>Cyphellophoraceae</taxon>
        <taxon>Cyphellophora</taxon>
    </lineage>
</organism>
<keyword evidence="5" id="KW-1185">Reference proteome</keyword>
<accession>A0A0N1P342</accession>
<proteinExistence type="inferred from homology"/>
<dbReference type="GO" id="GO:0006606">
    <property type="term" value="P:protein import into nucleus"/>
    <property type="evidence" value="ECO:0007669"/>
    <property type="project" value="TreeGrafter"/>
</dbReference>
<dbReference type="GO" id="GO:0005085">
    <property type="term" value="F:guanyl-nucleotide exchange factor activity"/>
    <property type="evidence" value="ECO:0007669"/>
    <property type="project" value="TreeGrafter"/>
</dbReference>
<sequence length="169" mass="18895">MTSFATHDLYGGAITVDLPTTYIDASDIRQIPDHQEVFLSNKTLTSLIFEINEYVQQPDPAALYFHFNDVIAPPDRLKGELNALPRPAFAKESLSSFPAYLVEGSIVTPEVDKKAPSALPVEWQETPQMKEVELVEKENVDAEEKVVQEVLQKIVATLDIKDFGLFGME</sequence>
<dbReference type="Gene3D" id="3.40.1000.10">
    <property type="entry name" value="Mog1/PsbP, alpha/beta/alpha sandwich"/>
    <property type="match status" value="1"/>
</dbReference>
<dbReference type="VEuPathDB" id="FungiDB:AB675_8597"/>
<dbReference type="GeneID" id="28740935"/>
<keyword evidence="3" id="KW-0653">Protein transport</keyword>
<dbReference type="InterPro" id="IPR016123">
    <property type="entry name" value="Mog1/PsbP_a/b/a-sand"/>
</dbReference>
<comment type="caution">
    <text evidence="4">The sequence shown here is derived from an EMBL/GenBank/DDBJ whole genome shotgun (WGS) entry which is preliminary data.</text>
</comment>
<evidence type="ECO:0000313" key="5">
    <source>
        <dbReference type="Proteomes" id="UP000038010"/>
    </source>
</evidence>
<evidence type="ECO:0000256" key="1">
    <source>
        <dbReference type="ARBA" id="ARBA00010307"/>
    </source>
</evidence>
<dbReference type="PANTHER" id="PTHR15837:SF0">
    <property type="entry name" value="RAN GUANINE NUCLEOTIDE RELEASE FACTOR"/>
    <property type="match status" value="1"/>
</dbReference>
<dbReference type="Proteomes" id="UP000038010">
    <property type="component" value="Unassembled WGS sequence"/>
</dbReference>
<gene>
    <name evidence="4" type="ORF">AB675_8597</name>
</gene>
<dbReference type="STRING" id="1664694.A0A0N1P342"/>
<reference evidence="4 5" key="1">
    <citation type="submission" date="2015-06" db="EMBL/GenBank/DDBJ databases">
        <title>Draft genome of the ant-associated black yeast Phialophora attae CBS 131958.</title>
        <authorList>
            <person name="Moreno L.F."/>
            <person name="Stielow B.J."/>
            <person name="de Hoog S."/>
            <person name="Vicente V.A."/>
            <person name="Weiss V.A."/>
            <person name="de Vries M."/>
            <person name="Cruz L.M."/>
            <person name="Souza E.M."/>
        </authorList>
    </citation>
    <scope>NUCLEOTIDE SEQUENCE [LARGE SCALE GENOMIC DNA]</scope>
    <source>
        <strain evidence="4 5">CBS 131958</strain>
    </source>
</reference>
<dbReference type="GO" id="GO:0005634">
    <property type="term" value="C:nucleus"/>
    <property type="evidence" value="ECO:0007669"/>
    <property type="project" value="TreeGrafter"/>
</dbReference>
<comment type="similarity">
    <text evidence="1">Belongs to the MOG1 family.</text>
</comment>